<dbReference type="Pfam" id="PF00635">
    <property type="entry name" value="Motile_Sperm"/>
    <property type="match status" value="1"/>
</dbReference>
<keyword evidence="4" id="KW-1133">Transmembrane helix</keyword>
<evidence type="ECO:0000259" key="8">
    <source>
        <dbReference type="PROSITE" id="PS50202"/>
    </source>
</evidence>
<evidence type="ECO:0000256" key="1">
    <source>
        <dbReference type="ARBA" id="ARBA00004211"/>
    </source>
</evidence>
<dbReference type="Proteomes" id="UP001149813">
    <property type="component" value="Unassembled WGS sequence"/>
</dbReference>
<comment type="caution">
    <text evidence="9">The sequence shown here is derived from an EMBL/GenBank/DDBJ whole genome shotgun (WGS) entry which is preliminary data.</text>
</comment>
<dbReference type="GO" id="GO:0061817">
    <property type="term" value="P:endoplasmic reticulum-plasma membrane tethering"/>
    <property type="evidence" value="ECO:0007669"/>
    <property type="project" value="TreeGrafter"/>
</dbReference>
<keyword evidence="5" id="KW-0472">Membrane</keyword>
<dbReference type="PIRSF" id="PIRSF019693">
    <property type="entry name" value="VAMP-associated"/>
    <property type="match status" value="1"/>
</dbReference>
<reference evidence="9" key="1">
    <citation type="submission" date="2022-07" db="EMBL/GenBank/DDBJ databases">
        <title>Phylogenomic reconstructions and comparative analyses of Kickxellomycotina fungi.</title>
        <authorList>
            <person name="Reynolds N.K."/>
            <person name="Stajich J.E."/>
            <person name="Barry K."/>
            <person name="Grigoriev I.V."/>
            <person name="Crous P."/>
            <person name="Smith M.E."/>
        </authorList>
    </citation>
    <scope>NUCLEOTIDE SEQUENCE</scope>
    <source>
        <strain evidence="9">NBRC 32514</strain>
    </source>
</reference>
<dbReference type="InterPro" id="IPR016763">
    <property type="entry name" value="VAP"/>
</dbReference>
<dbReference type="InterPro" id="IPR013783">
    <property type="entry name" value="Ig-like_fold"/>
</dbReference>
<proteinExistence type="inferred from homology"/>
<feature type="coiled-coil region" evidence="6">
    <location>
        <begin position="232"/>
        <end position="259"/>
    </location>
</feature>
<dbReference type="AlphaFoldDB" id="A0A9W7XYW1"/>
<evidence type="ECO:0000256" key="2">
    <source>
        <dbReference type="ARBA" id="ARBA00008932"/>
    </source>
</evidence>
<evidence type="ECO:0000256" key="6">
    <source>
        <dbReference type="SAM" id="Coils"/>
    </source>
</evidence>
<evidence type="ECO:0000256" key="7">
    <source>
        <dbReference type="SAM" id="MobiDB-lite"/>
    </source>
</evidence>
<keyword evidence="10" id="KW-1185">Reference proteome</keyword>
<dbReference type="PROSITE" id="PS50202">
    <property type="entry name" value="MSP"/>
    <property type="match status" value="1"/>
</dbReference>
<feature type="domain" description="MSP" evidence="8">
    <location>
        <begin position="1"/>
        <end position="113"/>
    </location>
</feature>
<sequence>MEPFTSLTQDQLRLTNKNNTPVAFKVKTTAPKQYCVRPNAGRIEPGQYVEVQVVLQPMKEDPPVNSKCRDKFLVQSIAITREMDTMTISEIWTMAEGEAKDIINEKKLRVKYLAPESNAQQQQQSAQVPADNASDNSTSVRANPPTRPLPGPSPLARTVDTTVESPGEEEAVHSASIGDSPKPVDAIRSPQSANSGRLFPESSVAASPADTTGHVEDSLPSYSAGKSNSAELEKAQLKIVDLQRQVDEYRNQLEHTTAASEAGASSSSRSVSVQPSKAVDGLSIQSVAIVALVAFMTGYFFF</sequence>
<name>A0A9W7XYW1_9FUNG</name>
<dbReference type="PANTHER" id="PTHR10809">
    <property type="entry name" value="VESICLE-ASSOCIATED MEMBRANE PROTEIN-ASSOCIATED PROTEIN"/>
    <property type="match status" value="1"/>
</dbReference>
<dbReference type="SUPFAM" id="SSF49354">
    <property type="entry name" value="PapD-like"/>
    <property type="match status" value="1"/>
</dbReference>
<dbReference type="PANTHER" id="PTHR10809:SF6">
    <property type="entry name" value="AT11025P-RELATED"/>
    <property type="match status" value="1"/>
</dbReference>
<comment type="subcellular location">
    <subcellularLocation>
        <location evidence="1">Membrane</location>
        <topology evidence="1">Single-pass type IV membrane protein</topology>
    </subcellularLocation>
</comment>
<dbReference type="OrthoDB" id="264603at2759"/>
<protein>
    <submittedName>
        <fullName evidence="9">Phosphatidylinositol-binding protein scs2</fullName>
    </submittedName>
</protein>
<dbReference type="EMBL" id="JANBOJ010000212">
    <property type="protein sequence ID" value="KAJ1720938.1"/>
    <property type="molecule type" value="Genomic_DNA"/>
</dbReference>
<dbReference type="InterPro" id="IPR000535">
    <property type="entry name" value="MSP_dom"/>
</dbReference>
<evidence type="ECO:0000313" key="10">
    <source>
        <dbReference type="Proteomes" id="UP001149813"/>
    </source>
</evidence>
<evidence type="ECO:0000313" key="9">
    <source>
        <dbReference type="EMBL" id="KAJ1720938.1"/>
    </source>
</evidence>
<dbReference type="GO" id="GO:0090158">
    <property type="term" value="P:endoplasmic reticulum membrane organization"/>
    <property type="evidence" value="ECO:0007669"/>
    <property type="project" value="TreeGrafter"/>
</dbReference>
<keyword evidence="3" id="KW-0812">Transmembrane</keyword>
<dbReference type="Gene3D" id="2.60.40.10">
    <property type="entry name" value="Immunoglobulins"/>
    <property type="match status" value="1"/>
</dbReference>
<keyword evidence="6" id="KW-0175">Coiled coil</keyword>
<comment type="similarity">
    <text evidence="2">Belongs to the VAMP-associated protein (VAP) (TC 9.B.17) family.</text>
</comment>
<organism evidence="9 10">
    <name type="scientific">Coemansia erecta</name>
    <dbReference type="NCBI Taxonomy" id="147472"/>
    <lineage>
        <taxon>Eukaryota</taxon>
        <taxon>Fungi</taxon>
        <taxon>Fungi incertae sedis</taxon>
        <taxon>Zoopagomycota</taxon>
        <taxon>Kickxellomycotina</taxon>
        <taxon>Kickxellomycetes</taxon>
        <taxon>Kickxellales</taxon>
        <taxon>Kickxellaceae</taxon>
        <taxon>Coemansia</taxon>
    </lineage>
</organism>
<dbReference type="GO" id="GO:0033149">
    <property type="term" value="F:FFAT motif binding"/>
    <property type="evidence" value="ECO:0007669"/>
    <property type="project" value="TreeGrafter"/>
</dbReference>
<evidence type="ECO:0000256" key="5">
    <source>
        <dbReference type="ARBA" id="ARBA00023136"/>
    </source>
</evidence>
<dbReference type="GO" id="GO:0005886">
    <property type="term" value="C:plasma membrane"/>
    <property type="evidence" value="ECO:0007669"/>
    <property type="project" value="TreeGrafter"/>
</dbReference>
<dbReference type="GO" id="GO:0005789">
    <property type="term" value="C:endoplasmic reticulum membrane"/>
    <property type="evidence" value="ECO:0007669"/>
    <property type="project" value="InterPro"/>
</dbReference>
<feature type="region of interest" description="Disordered" evidence="7">
    <location>
        <begin position="115"/>
        <end position="227"/>
    </location>
</feature>
<gene>
    <name evidence="9" type="primary">SCS2</name>
    <name evidence="9" type="ORF">LPJ53_004488</name>
</gene>
<evidence type="ECO:0000256" key="4">
    <source>
        <dbReference type="ARBA" id="ARBA00022989"/>
    </source>
</evidence>
<evidence type="ECO:0000256" key="3">
    <source>
        <dbReference type="ARBA" id="ARBA00022692"/>
    </source>
</evidence>
<dbReference type="InterPro" id="IPR008962">
    <property type="entry name" value="PapD-like_sf"/>
</dbReference>
<accession>A0A9W7XYW1</accession>